<name>A0A0W8F261_9ZZZZ</name>
<comment type="caution">
    <text evidence="1">The sequence shown here is derived from an EMBL/GenBank/DDBJ whole genome shotgun (WGS) entry which is preliminary data.</text>
</comment>
<sequence>MRRAISKNIHTRKPRWRMYISMKYTLFYFVDSDTVRIDKIMTIEQAHKKYGKI</sequence>
<gene>
    <name evidence="1" type="ORF">ASZ90_015403</name>
</gene>
<protein>
    <submittedName>
        <fullName evidence="1">Uncharacterized protein</fullName>
    </submittedName>
</protein>
<organism evidence="1">
    <name type="scientific">hydrocarbon metagenome</name>
    <dbReference type="NCBI Taxonomy" id="938273"/>
    <lineage>
        <taxon>unclassified sequences</taxon>
        <taxon>metagenomes</taxon>
        <taxon>ecological metagenomes</taxon>
    </lineage>
</organism>
<proteinExistence type="predicted"/>
<dbReference type="AlphaFoldDB" id="A0A0W8F261"/>
<accession>A0A0W8F261</accession>
<reference evidence="1" key="1">
    <citation type="journal article" date="2015" name="Proc. Natl. Acad. Sci. U.S.A.">
        <title>Networks of energetic and metabolic interactions define dynamics in microbial communities.</title>
        <authorList>
            <person name="Embree M."/>
            <person name="Liu J.K."/>
            <person name="Al-Bassam M.M."/>
            <person name="Zengler K."/>
        </authorList>
    </citation>
    <scope>NUCLEOTIDE SEQUENCE</scope>
</reference>
<evidence type="ECO:0000313" key="1">
    <source>
        <dbReference type="EMBL" id="KUG14949.1"/>
    </source>
</evidence>
<dbReference type="EMBL" id="LNQE01001601">
    <property type="protein sequence ID" value="KUG14949.1"/>
    <property type="molecule type" value="Genomic_DNA"/>
</dbReference>